<dbReference type="AlphaFoldDB" id="A0A2P8HIC9"/>
<dbReference type="Pfam" id="PF00656">
    <property type="entry name" value="Peptidase_C14"/>
    <property type="match status" value="1"/>
</dbReference>
<dbReference type="GO" id="GO:0006508">
    <property type="term" value="P:proteolysis"/>
    <property type="evidence" value="ECO:0007669"/>
    <property type="project" value="InterPro"/>
</dbReference>
<dbReference type="GO" id="GO:0004197">
    <property type="term" value="F:cysteine-type endopeptidase activity"/>
    <property type="evidence" value="ECO:0007669"/>
    <property type="project" value="InterPro"/>
</dbReference>
<accession>A0A2P8HIC9</accession>
<organism evidence="2 3">
    <name type="scientific">Saccharothrix carnea</name>
    <dbReference type="NCBI Taxonomy" id="1280637"/>
    <lineage>
        <taxon>Bacteria</taxon>
        <taxon>Bacillati</taxon>
        <taxon>Actinomycetota</taxon>
        <taxon>Actinomycetes</taxon>
        <taxon>Pseudonocardiales</taxon>
        <taxon>Pseudonocardiaceae</taxon>
        <taxon>Saccharothrix</taxon>
    </lineage>
</organism>
<dbReference type="PANTHER" id="PTHR48104:SF30">
    <property type="entry name" value="METACASPASE-1"/>
    <property type="match status" value="1"/>
</dbReference>
<evidence type="ECO:0000313" key="2">
    <source>
        <dbReference type="EMBL" id="PSL45971.1"/>
    </source>
</evidence>
<gene>
    <name evidence="2" type="ORF">B0I31_1262</name>
</gene>
<reference evidence="2 3" key="1">
    <citation type="submission" date="2018-03" db="EMBL/GenBank/DDBJ databases">
        <title>Genomic Encyclopedia of Type Strains, Phase III (KMG-III): the genomes of soil and plant-associated and newly described type strains.</title>
        <authorList>
            <person name="Whitman W."/>
        </authorList>
    </citation>
    <scope>NUCLEOTIDE SEQUENCE [LARGE SCALE GENOMIC DNA]</scope>
    <source>
        <strain evidence="2 3">CGMCC 4.7097</strain>
    </source>
</reference>
<dbReference type="PANTHER" id="PTHR48104">
    <property type="entry name" value="METACASPASE-4"/>
    <property type="match status" value="1"/>
</dbReference>
<keyword evidence="3" id="KW-1185">Reference proteome</keyword>
<evidence type="ECO:0000259" key="1">
    <source>
        <dbReference type="Pfam" id="PF00656"/>
    </source>
</evidence>
<comment type="caution">
    <text evidence="2">The sequence shown here is derived from an EMBL/GenBank/DDBJ whole genome shotgun (WGS) entry which is preliminary data.</text>
</comment>
<dbReference type="Gene3D" id="3.40.50.1460">
    <property type="match status" value="1"/>
</dbReference>
<dbReference type="InterPro" id="IPR029030">
    <property type="entry name" value="Caspase-like_dom_sf"/>
</dbReference>
<dbReference type="GO" id="GO:0005737">
    <property type="term" value="C:cytoplasm"/>
    <property type="evidence" value="ECO:0007669"/>
    <property type="project" value="TreeGrafter"/>
</dbReference>
<feature type="domain" description="Peptidase C14 caspase" evidence="1">
    <location>
        <begin position="27"/>
        <end position="276"/>
    </location>
</feature>
<sequence length="644" mass="68595">MLQGDHFSALDLTRVPAVDRNQGGGARRALVVASEVGGLSGCENDADAMASLLRANRFDVVRLGGATATRAGILAAYDRLVRDSRPGDAAVVFFAGHGGLVPGEPELRFIQPTDIDDSTEDDFRGVLAEELSVLQWRLSLRTANVTTILDCCFSGRMSRDWPSAGLKARARDGKWPPGGIEARRRAAAEEFRRLRAAHPRAEWYDANPHAVRVLACGQGQLAHERRSPRFGRVHGLLTAALVAELTDAPDRTWQDVADRVRLGVLNLNPSQRPEVEGPVDRVVFTEDTDAVVPTLPVSVDLLTGQARVDGAFLHGLDSGDELLLVPVERGAERLRAKVGVVSGGSAYLTVEGDAAVPEGVIARRVGPRRSKQVVRVDSRSGPPPVDLVAALAEVAEVSPDGGTTGLLATVVVAEGRYRLDDAEGRALHADWRPLDGLGLGRLRREVGHLVTAARLRDLSLRADEDGFDAPVELAVTVVGGRPWSPEDPVVHVGERLRIRVRNDAESGKPVYANVVDLGVGGRVTILNSAEPAGVELFAGTGRPLGADPGGHEPGLPLTWPRGLPAGSARFETVLAVFSDSPQDLRGLTQDGVGHRGRPRSASEELAELLRPGRRDLGGGDPAAVRFVIRNLTFLLCPGGDACAH</sequence>
<dbReference type="Proteomes" id="UP000241118">
    <property type="component" value="Unassembled WGS sequence"/>
</dbReference>
<name>A0A2P8HIC9_SACCR</name>
<evidence type="ECO:0000313" key="3">
    <source>
        <dbReference type="Proteomes" id="UP000241118"/>
    </source>
</evidence>
<dbReference type="InterPro" id="IPR011600">
    <property type="entry name" value="Pept_C14_caspase"/>
</dbReference>
<protein>
    <submittedName>
        <fullName evidence="2">Caspase domain-containing protein</fullName>
    </submittedName>
</protein>
<dbReference type="EMBL" id="PYAX01000026">
    <property type="protein sequence ID" value="PSL45971.1"/>
    <property type="molecule type" value="Genomic_DNA"/>
</dbReference>
<dbReference type="SUPFAM" id="SSF52129">
    <property type="entry name" value="Caspase-like"/>
    <property type="match status" value="1"/>
</dbReference>
<proteinExistence type="predicted"/>
<dbReference type="InterPro" id="IPR050452">
    <property type="entry name" value="Metacaspase"/>
</dbReference>